<dbReference type="SUPFAM" id="SSF53474">
    <property type="entry name" value="alpha/beta-Hydrolases"/>
    <property type="match status" value="1"/>
</dbReference>
<evidence type="ECO:0000256" key="1">
    <source>
        <dbReference type="ARBA" id="ARBA00009431"/>
    </source>
</evidence>
<dbReference type="GO" id="GO:0004185">
    <property type="term" value="F:serine-type carboxypeptidase activity"/>
    <property type="evidence" value="ECO:0007669"/>
    <property type="project" value="UniProtKB-UniRule"/>
</dbReference>
<proteinExistence type="inferred from homology"/>
<dbReference type="Pfam" id="PF00450">
    <property type="entry name" value="Peptidase_S10"/>
    <property type="match status" value="1"/>
</dbReference>
<dbReference type="Proteomes" id="UP000046393">
    <property type="component" value="Unplaced"/>
</dbReference>
<dbReference type="GO" id="GO:0006508">
    <property type="term" value="P:proteolysis"/>
    <property type="evidence" value="ECO:0007669"/>
    <property type="project" value="UniProtKB-KW"/>
</dbReference>
<name>A0A0N5AES6_9BILA</name>
<dbReference type="PRINTS" id="PR00724">
    <property type="entry name" value="CRBOXYPTASEC"/>
</dbReference>
<dbReference type="EC" id="3.4.16.-" evidence="5"/>
<evidence type="ECO:0000313" key="7">
    <source>
        <dbReference type="WBParaSite" id="SMUV_0000274701-mRNA-1"/>
    </source>
</evidence>
<organism evidence="6 7">
    <name type="scientific">Syphacia muris</name>
    <dbReference type="NCBI Taxonomy" id="451379"/>
    <lineage>
        <taxon>Eukaryota</taxon>
        <taxon>Metazoa</taxon>
        <taxon>Ecdysozoa</taxon>
        <taxon>Nematoda</taxon>
        <taxon>Chromadorea</taxon>
        <taxon>Rhabditida</taxon>
        <taxon>Spirurina</taxon>
        <taxon>Oxyuridomorpha</taxon>
        <taxon>Oxyuroidea</taxon>
        <taxon>Oxyuridae</taxon>
        <taxon>Syphacia</taxon>
    </lineage>
</organism>
<evidence type="ECO:0000256" key="3">
    <source>
        <dbReference type="ARBA" id="ARBA00022670"/>
    </source>
</evidence>
<evidence type="ECO:0000256" key="4">
    <source>
        <dbReference type="ARBA" id="ARBA00022801"/>
    </source>
</evidence>
<dbReference type="InterPro" id="IPR033124">
    <property type="entry name" value="Ser_caboxypep_his_AS"/>
</dbReference>
<dbReference type="FunFam" id="3.40.50.1820:FF:000335">
    <property type="entry name" value="Carboxypeptidase"/>
    <property type="match status" value="1"/>
</dbReference>
<evidence type="ECO:0000256" key="5">
    <source>
        <dbReference type="RuleBase" id="RU361156"/>
    </source>
</evidence>
<accession>A0A0N5AES6</accession>
<dbReference type="AlphaFoldDB" id="A0A0N5AES6"/>
<dbReference type="GO" id="GO:0031647">
    <property type="term" value="P:regulation of protein stability"/>
    <property type="evidence" value="ECO:0007669"/>
    <property type="project" value="UniProtKB-ARBA"/>
</dbReference>
<sequence length="486" mass="54698">MAQLCCVGTAMTTRTVLILLFSATVLISTILGQEISELPGTKGFEISFKHYSGFFKVSDTHFLHYWFVESQNDPVRDPLIFWFNGGPGCSSLDGLLNEMGPYVANLDGKTLRANENAWNKFASVVYIEAPAGVGYSYSTDGNTTANDDLTSAENYEAIKCFFTKFPQFRNHSTFIMGESYGGVYVPTLTARIVEGMNDFYVNLRGMAVGNGYVNEKLNVDTSVRFAYGHGIIDEKVWGTLEKECCSGCIDSCDLTKVTGHCARMVEDVFQFMWFGGLNPYDLYRSCDPNPDVNGVRMSAIREGIMPRAFSALRMEKSHKLYVSLHLFPSALIIPHILFGDAPCLNDSDVVTYMNSPEVRKAIHIPDGLPRWDICSNKITTTYKKQYTDMAPFIKKIVESGVRVLLYYGDTDMACNFMMGQQFSASLGFRRQLKKTPWKFDKQIAGFKTMYEGLTFLTIRGAGHMAPQWRAPEMHYAIRQFVFNHPI</sequence>
<comment type="similarity">
    <text evidence="1 5">Belongs to the peptidase S10 family.</text>
</comment>
<dbReference type="PANTHER" id="PTHR11802:SF418">
    <property type="entry name" value="SERINE CARBOXYPEPTIDASE CTSA-1.1"/>
    <property type="match status" value="1"/>
</dbReference>
<dbReference type="STRING" id="451379.A0A0N5AES6"/>
<keyword evidence="2 5" id="KW-0121">Carboxypeptidase</keyword>
<dbReference type="InterPro" id="IPR018202">
    <property type="entry name" value="Ser_caboxypep_ser_AS"/>
</dbReference>
<evidence type="ECO:0000256" key="2">
    <source>
        <dbReference type="ARBA" id="ARBA00022645"/>
    </source>
</evidence>
<evidence type="ECO:0000313" key="6">
    <source>
        <dbReference type="Proteomes" id="UP000046393"/>
    </source>
</evidence>
<dbReference type="InterPro" id="IPR001563">
    <property type="entry name" value="Peptidase_S10"/>
</dbReference>
<dbReference type="Gene3D" id="3.40.50.1820">
    <property type="entry name" value="alpha/beta hydrolase"/>
    <property type="match status" value="1"/>
</dbReference>
<dbReference type="PANTHER" id="PTHR11802">
    <property type="entry name" value="SERINE PROTEASE FAMILY S10 SERINE CARBOXYPEPTIDASE"/>
    <property type="match status" value="1"/>
</dbReference>
<protein>
    <recommendedName>
        <fullName evidence="5">Carboxypeptidase</fullName>
        <ecNumber evidence="5">3.4.16.-</ecNumber>
    </recommendedName>
</protein>
<dbReference type="GO" id="GO:1904715">
    <property type="term" value="P:negative regulation of chaperone-mediated autophagy"/>
    <property type="evidence" value="ECO:0007669"/>
    <property type="project" value="UniProtKB-ARBA"/>
</dbReference>
<keyword evidence="3 5" id="KW-0645">Protease</keyword>
<keyword evidence="6" id="KW-1185">Reference proteome</keyword>
<dbReference type="WBParaSite" id="SMUV_0000274701-mRNA-1">
    <property type="protein sequence ID" value="SMUV_0000274701-mRNA-1"/>
    <property type="gene ID" value="SMUV_0000274701"/>
</dbReference>
<dbReference type="Gene3D" id="3.40.50.12670">
    <property type="match status" value="1"/>
</dbReference>
<dbReference type="PROSITE" id="PS00560">
    <property type="entry name" value="CARBOXYPEPT_SER_HIS"/>
    <property type="match status" value="1"/>
</dbReference>
<keyword evidence="4 5" id="KW-0378">Hydrolase</keyword>
<dbReference type="PROSITE" id="PS00131">
    <property type="entry name" value="CARBOXYPEPT_SER_SER"/>
    <property type="match status" value="1"/>
</dbReference>
<dbReference type="FunFam" id="3.40.50.12670:FF:000002">
    <property type="entry name" value="Carboxypeptidase"/>
    <property type="match status" value="1"/>
</dbReference>
<dbReference type="InterPro" id="IPR029058">
    <property type="entry name" value="AB_hydrolase_fold"/>
</dbReference>
<reference evidence="7" key="1">
    <citation type="submission" date="2017-02" db="UniProtKB">
        <authorList>
            <consortium name="WormBaseParasite"/>
        </authorList>
    </citation>
    <scope>IDENTIFICATION</scope>
</reference>